<dbReference type="PROSITE" id="PS51257">
    <property type="entry name" value="PROKAR_LIPOPROTEIN"/>
    <property type="match status" value="1"/>
</dbReference>
<protein>
    <submittedName>
        <fullName evidence="4">DUF4352 domain-containing protein</fullName>
    </submittedName>
</protein>
<dbReference type="Pfam" id="PF11611">
    <property type="entry name" value="DUF4352"/>
    <property type="match status" value="1"/>
</dbReference>
<feature type="domain" description="DUF4352" evidence="3">
    <location>
        <begin position="37"/>
        <end position="157"/>
    </location>
</feature>
<dbReference type="AlphaFoldDB" id="A0A9D2CF78"/>
<reference evidence="4" key="2">
    <citation type="submission" date="2021-04" db="EMBL/GenBank/DDBJ databases">
        <authorList>
            <person name="Gilroy R."/>
        </authorList>
    </citation>
    <scope>NUCLEOTIDE SEQUENCE</scope>
    <source>
        <strain evidence="4">CHK33-7979</strain>
    </source>
</reference>
<evidence type="ECO:0000259" key="3">
    <source>
        <dbReference type="Pfam" id="PF11611"/>
    </source>
</evidence>
<evidence type="ECO:0000256" key="1">
    <source>
        <dbReference type="ARBA" id="ARBA00022729"/>
    </source>
</evidence>
<sequence length="179" mass="20176">MKRLGAIFLLGTLSLSLLTGCGDKTGYAEDGYAEGRLGDTMHTYFFDYTVNSAYLCDTFEGYTPILDGYRLLVADVTVKNTNRESIPMYDTDFQVRWSDTSEDAYEFPITYYTDAVSDQQLPTEYDLAVDEERTGLLVFEVPEGETDFSISYLELFDDGTEEGSSGDTFFVYFTAEEQA</sequence>
<proteinExistence type="predicted"/>
<name>A0A9D2CF78_9FIRM</name>
<dbReference type="Proteomes" id="UP000886824">
    <property type="component" value="Unassembled WGS sequence"/>
</dbReference>
<evidence type="ECO:0000256" key="2">
    <source>
        <dbReference type="SAM" id="SignalP"/>
    </source>
</evidence>
<keyword evidence="1 2" id="KW-0732">Signal</keyword>
<accession>A0A9D2CF78</accession>
<feature type="chain" id="PRO_5039635341" evidence="2">
    <location>
        <begin position="20"/>
        <end position="179"/>
    </location>
</feature>
<feature type="signal peptide" evidence="2">
    <location>
        <begin position="1"/>
        <end position="19"/>
    </location>
</feature>
<evidence type="ECO:0000313" key="4">
    <source>
        <dbReference type="EMBL" id="HIY74353.1"/>
    </source>
</evidence>
<organism evidence="4 5">
    <name type="scientific">Candidatus Intestinimonas merdavium</name>
    <dbReference type="NCBI Taxonomy" id="2838622"/>
    <lineage>
        <taxon>Bacteria</taxon>
        <taxon>Bacillati</taxon>
        <taxon>Bacillota</taxon>
        <taxon>Clostridia</taxon>
        <taxon>Eubacteriales</taxon>
        <taxon>Intestinimonas</taxon>
    </lineage>
</organism>
<dbReference type="InterPro" id="IPR029051">
    <property type="entry name" value="DUF4352"/>
</dbReference>
<dbReference type="EMBL" id="DXCX01000109">
    <property type="protein sequence ID" value="HIY74353.1"/>
    <property type="molecule type" value="Genomic_DNA"/>
</dbReference>
<dbReference type="InterPro" id="IPR029050">
    <property type="entry name" value="Immunoprotect_excell_Ig-like"/>
</dbReference>
<comment type="caution">
    <text evidence="4">The sequence shown here is derived from an EMBL/GenBank/DDBJ whole genome shotgun (WGS) entry which is preliminary data.</text>
</comment>
<evidence type="ECO:0000313" key="5">
    <source>
        <dbReference type="Proteomes" id="UP000886824"/>
    </source>
</evidence>
<gene>
    <name evidence="4" type="ORF">H9826_10360</name>
</gene>
<reference evidence="4" key="1">
    <citation type="journal article" date="2021" name="PeerJ">
        <title>Extensive microbial diversity within the chicken gut microbiome revealed by metagenomics and culture.</title>
        <authorList>
            <person name="Gilroy R."/>
            <person name="Ravi A."/>
            <person name="Getino M."/>
            <person name="Pursley I."/>
            <person name="Horton D.L."/>
            <person name="Alikhan N.F."/>
            <person name="Baker D."/>
            <person name="Gharbi K."/>
            <person name="Hall N."/>
            <person name="Watson M."/>
            <person name="Adriaenssens E.M."/>
            <person name="Foster-Nyarko E."/>
            <person name="Jarju S."/>
            <person name="Secka A."/>
            <person name="Antonio M."/>
            <person name="Oren A."/>
            <person name="Chaudhuri R.R."/>
            <person name="La Ragione R."/>
            <person name="Hildebrand F."/>
            <person name="Pallen M.J."/>
        </authorList>
    </citation>
    <scope>NUCLEOTIDE SEQUENCE</scope>
    <source>
        <strain evidence="4">CHK33-7979</strain>
    </source>
</reference>
<dbReference type="Gene3D" id="2.60.40.1240">
    <property type="match status" value="1"/>
</dbReference>